<dbReference type="AlphaFoldDB" id="A0AA88RFW6"/>
<gene>
    <name evidence="2" type="ORF">RJ640_024294</name>
</gene>
<proteinExistence type="predicted"/>
<reference evidence="2" key="1">
    <citation type="submission" date="2022-12" db="EMBL/GenBank/DDBJ databases">
        <title>Draft genome assemblies for two species of Escallonia (Escalloniales).</title>
        <authorList>
            <person name="Chanderbali A."/>
            <person name="Dervinis C."/>
            <person name="Anghel I."/>
            <person name="Soltis D."/>
            <person name="Soltis P."/>
            <person name="Zapata F."/>
        </authorList>
    </citation>
    <scope>NUCLEOTIDE SEQUENCE</scope>
    <source>
        <strain evidence="2">UCBG92.1500</strain>
        <tissue evidence="2">Leaf</tissue>
    </source>
</reference>
<feature type="region of interest" description="Disordered" evidence="1">
    <location>
        <begin position="1"/>
        <end position="45"/>
    </location>
</feature>
<dbReference type="EMBL" id="JAVXUO010001173">
    <property type="protein sequence ID" value="KAK2985298.1"/>
    <property type="molecule type" value="Genomic_DNA"/>
</dbReference>
<keyword evidence="3" id="KW-1185">Reference proteome</keyword>
<accession>A0AA88RFW6</accession>
<evidence type="ECO:0000313" key="3">
    <source>
        <dbReference type="Proteomes" id="UP001187471"/>
    </source>
</evidence>
<evidence type="ECO:0000256" key="1">
    <source>
        <dbReference type="SAM" id="MobiDB-lite"/>
    </source>
</evidence>
<name>A0AA88RFW6_9ASTE</name>
<sequence>MTTEPKDSAQVTSVAAAPEVSTPGSSPAPESSHRVTSKTEAPAQPKLIFHDFEGDEYDPDALRNRELELIYKREGRLGIFFERSAMKPIPLYLEIQSIGYRDGINRTMYGALLRSQRTKGYTEAADSEVRARDVAAQLTIGCTVVTYMKLRSLHLLDSSEMDKFFRKPKEAETLEIPAPFALAISHLGLFKYAKSLGLQFTTVDLNGKLGSSWWLYKQNVEEDFFSLNCIIPEDNYTPETAILHTLWCINEESGFHNEFVDLSPLGTHVYGSMLRNPHAGINLDTYFAIEEARNFPSTLEEQPYS</sequence>
<dbReference type="Proteomes" id="UP001187471">
    <property type="component" value="Unassembled WGS sequence"/>
</dbReference>
<protein>
    <submittedName>
        <fullName evidence="2">Uncharacterized protein</fullName>
    </submittedName>
</protein>
<evidence type="ECO:0000313" key="2">
    <source>
        <dbReference type="EMBL" id="KAK2985298.1"/>
    </source>
</evidence>
<organism evidence="2 3">
    <name type="scientific">Escallonia rubra</name>
    <dbReference type="NCBI Taxonomy" id="112253"/>
    <lineage>
        <taxon>Eukaryota</taxon>
        <taxon>Viridiplantae</taxon>
        <taxon>Streptophyta</taxon>
        <taxon>Embryophyta</taxon>
        <taxon>Tracheophyta</taxon>
        <taxon>Spermatophyta</taxon>
        <taxon>Magnoliopsida</taxon>
        <taxon>eudicotyledons</taxon>
        <taxon>Gunneridae</taxon>
        <taxon>Pentapetalae</taxon>
        <taxon>asterids</taxon>
        <taxon>campanulids</taxon>
        <taxon>Escalloniales</taxon>
        <taxon>Escalloniaceae</taxon>
        <taxon>Escallonia</taxon>
    </lineage>
</organism>
<comment type="caution">
    <text evidence="2">The sequence shown here is derived from an EMBL/GenBank/DDBJ whole genome shotgun (WGS) entry which is preliminary data.</text>
</comment>